<accession>A0A481ZCZ9</accession>
<dbReference type="EMBL" id="MK500588">
    <property type="protein sequence ID" value="QBK92939.1"/>
    <property type="molecule type" value="Genomic_DNA"/>
</dbReference>
<protein>
    <submittedName>
        <fullName evidence="2">Uncharacterized protein</fullName>
    </submittedName>
</protein>
<reference evidence="2" key="1">
    <citation type="journal article" date="2019" name="MBio">
        <title>Virus Genomes from Deep Sea Sediments Expand the Ocean Megavirome and Support Independent Origins of Viral Gigantism.</title>
        <authorList>
            <person name="Backstrom D."/>
            <person name="Yutin N."/>
            <person name="Jorgensen S.L."/>
            <person name="Dharamshi J."/>
            <person name="Homa F."/>
            <person name="Zaremba-Niedwiedzka K."/>
            <person name="Spang A."/>
            <person name="Wolf Y.I."/>
            <person name="Koonin E.V."/>
            <person name="Ettema T.J."/>
        </authorList>
    </citation>
    <scope>NUCLEOTIDE SEQUENCE</scope>
</reference>
<keyword evidence="1" id="KW-0472">Membrane</keyword>
<feature type="transmembrane region" description="Helical" evidence="1">
    <location>
        <begin position="12"/>
        <end position="31"/>
    </location>
</feature>
<keyword evidence="1" id="KW-1133">Transmembrane helix</keyword>
<name>A0A481ZCZ9_9VIRU</name>
<evidence type="ECO:0000313" key="2">
    <source>
        <dbReference type="EMBL" id="QBK92939.1"/>
    </source>
</evidence>
<proteinExistence type="predicted"/>
<gene>
    <name evidence="2" type="ORF">LCPAC403_00730</name>
</gene>
<evidence type="ECO:0000256" key="1">
    <source>
        <dbReference type="SAM" id="Phobius"/>
    </source>
</evidence>
<feature type="transmembrane region" description="Helical" evidence="1">
    <location>
        <begin position="158"/>
        <end position="181"/>
    </location>
</feature>
<keyword evidence="1" id="KW-0812">Transmembrane</keyword>
<organism evidence="2">
    <name type="scientific">Pithovirus LCPAC403</name>
    <dbReference type="NCBI Taxonomy" id="2506596"/>
    <lineage>
        <taxon>Viruses</taxon>
        <taxon>Pithoviruses</taxon>
    </lineage>
</organism>
<sequence length="204" mass="23473">MCSAKKVTASGLIICFGIPIIICLGLLPGYINSCNHARDNPCYYQKSLCLIEESHIISQYKNCSRNYSSSIWFIKIELNDNSCRENIRGTIQDEKKCVRENNETAMERLNQYKVNREYECYFEQKYCSDDDSKQNITWVNPDNEQCYSLNSISEECSFGILTILPSVCGLVLIPSLLYLIYRCVIDCHNKKVKDVSPPPYDENP</sequence>